<evidence type="ECO:0000256" key="7">
    <source>
        <dbReference type="ARBA" id="ARBA00022927"/>
    </source>
</evidence>
<dbReference type="Pfam" id="PF02096">
    <property type="entry name" value="60KD_IMP"/>
    <property type="match status" value="1"/>
</dbReference>
<dbReference type="Proteomes" id="UP000050413">
    <property type="component" value="Unassembled WGS sequence"/>
</dbReference>
<keyword evidence="10 13" id="KW-0143">Chaperone</keyword>
<keyword evidence="4 13" id="KW-0813">Transport</keyword>
<reference evidence="16 19" key="2">
    <citation type="submission" date="2016-01" db="EMBL/GenBank/DDBJ databases">
        <authorList>
            <person name="Varghese N."/>
        </authorList>
    </citation>
    <scope>NUCLEOTIDE SEQUENCE [LARGE SCALE GENOMIC DNA]</scope>
    <source>
        <strain evidence="16 19">HL-91</strain>
    </source>
</reference>
<keyword evidence="7 13" id="KW-0653">Protein transport</keyword>
<dbReference type="STRING" id="1666912.Ga0058931_0276"/>
<comment type="subunit">
    <text evidence="13">Interacts with the Sec translocase complex via SecD. Specifically interacts with transmembrane segments of nascent integral membrane proteins during membrane integration.</text>
</comment>
<feature type="transmembrane region" description="Helical" evidence="13">
    <location>
        <begin position="366"/>
        <end position="386"/>
    </location>
</feature>
<evidence type="ECO:0000259" key="15">
    <source>
        <dbReference type="Pfam" id="PF14849"/>
    </source>
</evidence>
<evidence type="ECO:0000259" key="14">
    <source>
        <dbReference type="Pfam" id="PF02096"/>
    </source>
</evidence>
<dbReference type="PANTHER" id="PTHR12428:SF65">
    <property type="entry name" value="CYTOCHROME C OXIDASE ASSEMBLY PROTEIN COX18, MITOCHONDRIAL"/>
    <property type="match status" value="1"/>
</dbReference>
<evidence type="ECO:0000256" key="1">
    <source>
        <dbReference type="ARBA" id="ARBA00004429"/>
    </source>
</evidence>
<keyword evidence="8 13" id="KW-1133">Transmembrane helix</keyword>
<dbReference type="InterPro" id="IPR019998">
    <property type="entry name" value="Membr_insert_YidC"/>
</dbReference>
<evidence type="ECO:0000256" key="2">
    <source>
        <dbReference type="ARBA" id="ARBA00010527"/>
    </source>
</evidence>
<proteinExistence type="inferred from homology"/>
<feature type="transmembrane region" description="Helical" evidence="13">
    <location>
        <begin position="535"/>
        <end position="555"/>
    </location>
</feature>
<organism evidence="17 18">
    <name type="scientific">Roseibaca calidilacus</name>
    <dbReference type="NCBI Taxonomy" id="1666912"/>
    <lineage>
        <taxon>Bacteria</taxon>
        <taxon>Pseudomonadati</taxon>
        <taxon>Pseudomonadota</taxon>
        <taxon>Alphaproteobacteria</taxon>
        <taxon>Rhodobacterales</taxon>
        <taxon>Paracoccaceae</taxon>
        <taxon>Roseinatronobacter</taxon>
    </lineage>
</organism>
<feature type="transmembrane region" description="Helical" evidence="13">
    <location>
        <begin position="495"/>
        <end position="514"/>
    </location>
</feature>
<dbReference type="InterPro" id="IPR028055">
    <property type="entry name" value="YidC/Oxa/ALB_C"/>
</dbReference>
<dbReference type="InterPro" id="IPR001708">
    <property type="entry name" value="YidC/ALB3/OXA1/COX18"/>
</dbReference>
<evidence type="ECO:0000256" key="9">
    <source>
        <dbReference type="ARBA" id="ARBA00023136"/>
    </source>
</evidence>
<comment type="similarity">
    <text evidence="2 13">Belongs to the OXA1/ALB3/YidC family. Type 1 subfamily.</text>
</comment>
<dbReference type="PANTHER" id="PTHR12428">
    <property type="entry name" value="OXA1"/>
    <property type="match status" value="1"/>
</dbReference>
<dbReference type="Pfam" id="PF14849">
    <property type="entry name" value="YidC_periplas"/>
    <property type="match status" value="1"/>
</dbReference>
<dbReference type="RefSeq" id="WP_072244373.1">
    <property type="nucleotide sequence ID" value="NZ_FBYC01000001.1"/>
</dbReference>
<dbReference type="HAMAP" id="MF_01810">
    <property type="entry name" value="YidC_type1"/>
    <property type="match status" value="1"/>
</dbReference>
<evidence type="ECO:0000313" key="17">
    <source>
        <dbReference type="EMBL" id="KPP92297.1"/>
    </source>
</evidence>
<evidence type="ECO:0000256" key="3">
    <source>
        <dbReference type="ARBA" id="ARBA00015325"/>
    </source>
</evidence>
<dbReference type="GO" id="GO:0032977">
    <property type="term" value="F:membrane insertase activity"/>
    <property type="evidence" value="ECO:0007669"/>
    <property type="project" value="InterPro"/>
</dbReference>
<evidence type="ECO:0000256" key="8">
    <source>
        <dbReference type="ARBA" id="ARBA00022989"/>
    </source>
</evidence>
<evidence type="ECO:0000256" key="13">
    <source>
        <dbReference type="HAMAP-Rule" id="MF_01810"/>
    </source>
</evidence>
<dbReference type="Gene3D" id="2.70.98.90">
    <property type="match status" value="1"/>
</dbReference>
<dbReference type="EMBL" id="LJSG01000012">
    <property type="protein sequence ID" value="KPP92297.1"/>
    <property type="molecule type" value="Genomic_DNA"/>
</dbReference>
<dbReference type="GO" id="GO:0051205">
    <property type="term" value="P:protein insertion into membrane"/>
    <property type="evidence" value="ECO:0007669"/>
    <property type="project" value="TreeGrafter"/>
</dbReference>
<gene>
    <name evidence="13 17" type="primary">yidC</name>
    <name evidence="16" type="ORF">Ga0058931_0276</name>
    <name evidence="17" type="ORF">HLUCCA05_08435</name>
</gene>
<feature type="domain" description="Membrane insertase YidC/Oxa/ALB C-terminal" evidence="14">
    <location>
        <begin position="366"/>
        <end position="568"/>
    </location>
</feature>
<keyword evidence="6 13" id="KW-0812">Transmembrane</keyword>
<evidence type="ECO:0000256" key="10">
    <source>
        <dbReference type="ARBA" id="ARBA00023186"/>
    </source>
</evidence>
<evidence type="ECO:0000313" key="18">
    <source>
        <dbReference type="Proteomes" id="UP000050413"/>
    </source>
</evidence>
<keyword evidence="9 13" id="KW-0472">Membrane</keyword>
<dbReference type="CDD" id="cd19961">
    <property type="entry name" value="EcYidC-like_peri"/>
    <property type="match status" value="1"/>
</dbReference>
<comment type="subcellular location">
    <subcellularLocation>
        <location evidence="1">Cell inner membrane</location>
        <topology evidence="1">Multi-pass membrane protein</topology>
    </subcellularLocation>
    <subcellularLocation>
        <location evidence="13">Cell membrane</location>
        <topology evidence="13">Multi-pass membrane protein</topology>
    </subcellularLocation>
</comment>
<keyword evidence="5 13" id="KW-1003">Cell membrane</keyword>
<evidence type="ECO:0000313" key="16">
    <source>
        <dbReference type="EMBL" id="CUX79592.1"/>
    </source>
</evidence>
<evidence type="ECO:0000256" key="11">
    <source>
        <dbReference type="ARBA" id="ARBA00033245"/>
    </source>
</evidence>
<dbReference type="InterPro" id="IPR047196">
    <property type="entry name" value="YidC_ALB_C"/>
</dbReference>
<dbReference type="OrthoDB" id="9780552at2"/>
<dbReference type="NCBIfam" id="TIGR03593">
    <property type="entry name" value="yidC_nterm"/>
    <property type="match status" value="1"/>
</dbReference>
<dbReference type="GO" id="GO:0015031">
    <property type="term" value="P:protein transport"/>
    <property type="evidence" value="ECO:0007669"/>
    <property type="project" value="UniProtKB-KW"/>
</dbReference>
<dbReference type="CDD" id="cd20070">
    <property type="entry name" value="5TM_YidC_Alb3"/>
    <property type="match status" value="1"/>
</dbReference>
<dbReference type="InterPro" id="IPR038221">
    <property type="entry name" value="YidC_periplasmic_sf"/>
</dbReference>
<dbReference type="GO" id="GO:0005886">
    <property type="term" value="C:plasma membrane"/>
    <property type="evidence" value="ECO:0007669"/>
    <property type="project" value="UniProtKB-SubCell"/>
</dbReference>
<comment type="caution">
    <text evidence="17">The sequence shown here is derived from an EMBL/GenBank/DDBJ whole genome shotgun (WGS) entry which is preliminary data.</text>
</comment>
<dbReference type="NCBIfam" id="NF002353">
    <property type="entry name" value="PRK01318.1-4"/>
    <property type="match status" value="1"/>
</dbReference>
<name>A0A0N8K7P3_9RHOB</name>
<dbReference type="AlphaFoldDB" id="A0A0N8K7P3"/>
<comment type="function">
    <text evidence="13">Required for the insertion and/or proper folding and/or complex formation of integral membrane proteins into the membrane. Involved in integration of membrane proteins that insert both dependently and independently of the Sec translocase complex, as well as at least some lipoproteins. Aids folding of multispanning membrane proteins.</text>
</comment>
<dbReference type="EMBL" id="FBYC01000001">
    <property type="protein sequence ID" value="CUX79592.1"/>
    <property type="molecule type" value="Genomic_DNA"/>
</dbReference>
<accession>A0A0N8K7P3</accession>
<dbReference type="Proteomes" id="UP000182045">
    <property type="component" value="Unassembled WGS sequence"/>
</dbReference>
<evidence type="ECO:0000313" key="19">
    <source>
        <dbReference type="Proteomes" id="UP000182045"/>
    </source>
</evidence>
<protein>
    <recommendedName>
        <fullName evidence="3 13">Membrane protein insertase YidC</fullName>
    </recommendedName>
    <alternativeName>
        <fullName evidence="12 13">Foldase YidC</fullName>
    </alternativeName>
    <alternativeName>
        <fullName evidence="11 13">Membrane integrase YidC</fullName>
    </alternativeName>
    <alternativeName>
        <fullName evidence="13">Membrane protein YidC</fullName>
    </alternativeName>
</protein>
<dbReference type="PRINTS" id="PR00701">
    <property type="entry name" value="60KDINNERMP"/>
</dbReference>
<evidence type="ECO:0000256" key="6">
    <source>
        <dbReference type="ARBA" id="ARBA00022692"/>
    </source>
</evidence>
<feature type="transmembrane region" description="Helical" evidence="13">
    <location>
        <begin position="7"/>
        <end position="26"/>
    </location>
</feature>
<dbReference type="NCBIfam" id="TIGR03592">
    <property type="entry name" value="yidC_oxa1_cterm"/>
    <property type="match status" value="1"/>
</dbReference>
<evidence type="ECO:0000256" key="12">
    <source>
        <dbReference type="ARBA" id="ARBA00033342"/>
    </source>
</evidence>
<sequence length="588" mass="66095">MDDQNRNLLLAFALSLLVLVGWMYMFPPPETTAPATQDAADLTLPPAEGAQTMAEADAPAAEELPRVSIETPRLKGSINMLGGRIDDLSMKDYFETTDPDSDIVHLLTPEGQNEAFYAMQGWRPGRDMTWDDVPGANTPWQVVEGSTLSPDSPVTIAWENGAGLRFTRTFAVDENYMFTITQAVENTGTDTARMAPYSLLSRHGEPSDLENFFISHEGFIEVADGTLTEEDYGAVRDFRVDEREGTHARVVDVQENGWLGIADKYWMAMIVPVPGESFSAVSRYVPARDVYQTRADLPSVTVGPGERAQAQTMLFAGAKEWTTLRTYEAELGIDRFIDAIDWGWFFFLTKPIFATLYFIEGLIGNMGWSIIVLTLLIKAVLLPLAWKSYVSMARMKELQPEMLALKERAGDDRQKLQTEMMKLYKEKKVNPAAGCLPILLQIPIFFSLYKVIFVTIDLRHAEWFGVFNDLSAPDPTSIFNLFGVFPWDAPAPDSFLSLIFIGILPIFLGISMFFQMRLNPAPTEPIQQAVMTWMPWMFMFMLGWFASGLVLYWIANNTITFIQQYSIMTMHGSRPDLLGNLGVKKKKS</sequence>
<dbReference type="PATRIC" id="fig|1666912.4.peg.826"/>
<dbReference type="InterPro" id="IPR028053">
    <property type="entry name" value="Membr_insert_YidC_N"/>
</dbReference>
<keyword evidence="19" id="KW-1185">Reference proteome</keyword>
<feature type="domain" description="Membrane insertase YidC N-terminal" evidence="15">
    <location>
        <begin position="66"/>
        <end position="354"/>
    </location>
</feature>
<evidence type="ECO:0000256" key="5">
    <source>
        <dbReference type="ARBA" id="ARBA00022475"/>
    </source>
</evidence>
<reference evidence="17 18" key="1">
    <citation type="submission" date="2015-09" db="EMBL/GenBank/DDBJ databases">
        <title>Identification and resolution of microdiversity through metagenomic sequencing of parallel consortia.</title>
        <authorList>
            <person name="Nelson W.C."/>
            <person name="Romine M.F."/>
            <person name="Lindemann S.R."/>
        </authorList>
    </citation>
    <scope>NUCLEOTIDE SEQUENCE [LARGE SCALE GENOMIC DNA]</scope>
    <source>
        <strain evidence="17">HL-91</strain>
    </source>
</reference>
<dbReference type="PRINTS" id="PR01900">
    <property type="entry name" value="YIDCPROTEIN"/>
</dbReference>
<evidence type="ECO:0000256" key="4">
    <source>
        <dbReference type="ARBA" id="ARBA00022448"/>
    </source>
</evidence>